<feature type="transmembrane region" description="Helical" evidence="3">
    <location>
        <begin position="1631"/>
        <end position="1651"/>
    </location>
</feature>
<dbReference type="Pfam" id="PF15780">
    <property type="entry name" value="ASH"/>
    <property type="match status" value="2"/>
</dbReference>
<gene>
    <name evidence="5" type="ORF">MOP44_09790</name>
</gene>
<dbReference type="EMBL" id="CP093313">
    <property type="protein sequence ID" value="UWZ86218.1"/>
    <property type="molecule type" value="Genomic_DNA"/>
</dbReference>
<sequence>MGAGQLKVFGAMGGSSSRARFSNRTTYFWGLVLVLAAAGVCALPAQQRAAGPVPPRVLQARRFMAARGGAGGRIQARSSSLSALDAPAAGMGQWEPLGPKAVITPYFGLVTGRVSTLALDPSDTTGNTLYAGTTGGGVWLSTNAATGDATKVRFTALTDLVPAMTSGRFASISIGALTVQPGGTGVVLAGTGDPNDALDSYYGAGLLRSADGGKTWALIPGTTDKATGQAASEHLFLGEGFAGFAWSTADAQVVVAAVSQSYESSLVNAGVAGFSCAGLYYSTDAGATWHFAEITDGDGQNVQGPADVFPGTEGNAATAVVWNAQRGLFIAAVRFHGYYSSPDGVTWTRMAAQPGSGLTTALCPANTGLAGSPACPIFRGALAVNPLTGDTFAWTVDENNQDVGLWQDSCNASGKTCGNAEIKFATQVNMSALETSTLQGARTIRNGDYNLALAAVPADKDTVLLTGANDWWKCSLAAGCKWRNVTNSTTCMSAQVGEYQHAIEWDAANPLEMFIGNDSGLWRSEDGMAESGSVCSASDADHFQNLNGAIGSLAEVESVSQVGDSPYTLMMGLGVNGTAGVKGGVNGTAGPTDQWPQILGGEGGPVAVDPTDANKWYVNNGAGVSIHLCDSKDPCTPEAFGDVAVVGNADVGNDGLTMTTPAPFVVDAGDAAQLLVATCRIWRGPASGGWTQANAVTPMLGGGASGSYCAGNALIRSVAALALKDGGEIVYAGTYGTVNGGANLGGHLLKATMGADGTWSGWSDLSGNPVSNDNFPFNHFGLDISSVVIDAHDATGNTLYATIAGIPNRPQPVKLVYRSVDGGAHWKDVTSNLLFAPVNGLIVDPVDANTVYVATDRGVYATRTVTTCGDLFVSCWFPLGAGLPEAPVTVLSASPTTASPNVLVAGTYGRGAWQIPLLTAGQQMTTATVSPTSLTFADQGQGTTSDAQTITLTNTSAIALVPTLISTTGDFAETDNCAQQSVDYEASCTIQVTFSPTRLGSRTGKVTVQGNISGGNIAIDLTGTGVTPPQVSLQPTSIDFGDVESGTTSEARQVTAENAGGASVSIKSVTVTGPFVLGSNGCGTESLAPNTDCQMTVKFAPASPGAATGVLTMVDGAGTQTVKLSGNGTAPPTDTLSASSLTFPATVIGVTSAAQTVTITNSGGNPLTSIAVSVTGAFQQNNNCTTQLAAHASCAINVVYLPTAAGKETGTLSVGDILKTQTVSLAGTGLLPPAIAVSPTSLTFSNQLVNTTSAPLTLTVSNTGGAPMSDVGFQISGTSASNFATGATTCGATLGEGKSCTVQLTFTPTATGTMSATLTVTSSSAQVNPVKVPLSGNGQADGGLKASPSQLMFAATALSQASAAQSVTITNDAHDAAEGLNLATTGPFSLTQNTCGTTLASGASCTTGVVFTPAQKGSLAGALTITSTSVVIPATVALSGIGGLNGAVQMQPAQVAFPTTGVGTSSSPVAVRLTNIGAGALDNFVLTTSAGFTVASTTCSPSLAAGANCAVNVVFSPAAPGAVTGELSIASSGLDAPATVQLSGVGFDFSSAATGSTSQTVASGQTATYTLTLTPNGGQTSTFAFQCSGLPDYAACVFNPSNLSVMAGSTGSETVQITTSQSSAALERRDWRSAALPVSFGVGLLLVPLGWRRRRGAWLALVLMVCVGAIAGCAGSGGGGGGTPPPPTTHSVAPGSYVVSVGITSNGVQHTLNLTLVVD</sequence>
<keyword evidence="3" id="KW-0472">Membrane</keyword>
<dbReference type="SUPFAM" id="SSF110296">
    <property type="entry name" value="Oligoxyloglucan reducing end-specific cellobiohydrolase"/>
    <property type="match status" value="1"/>
</dbReference>
<dbReference type="NCBIfam" id="NF012200">
    <property type="entry name" value="choice_anch_D"/>
    <property type="match status" value="6"/>
</dbReference>
<reference evidence="5" key="1">
    <citation type="submission" date="2021-04" db="EMBL/GenBank/DDBJ databases">
        <title>Phylogenetic analysis of Acidobacteriaceae.</title>
        <authorList>
            <person name="Qiu L."/>
            <person name="Zhang Q."/>
        </authorList>
    </citation>
    <scope>NUCLEOTIDE SEQUENCE</scope>
    <source>
        <strain evidence="5">DSM 25168</strain>
    </source>
</reference>
<feature type="transmembrane region" description="Helical" evidence="3">
    <location>
        <begin position="26"/>
        <end position="45"/>
    </location>
</feature>
<evidence type="ECO:0000313" key="6">
    <source>
        <dbReference type="Proteomes" id="UP001059380"/>
    </source>
</evidence>
<dbReference type="PANTHER" id="PTHR45912">
    <property type="entry name" value="CILIA- AND FLAGELLA-ASSOCIATED PROTEIN 47"/>
    <property type="match status" value="1"/>
</dbReference>
<feature type="domain" description="Abnormal spindle-like microcephaly-associated protein ASH" evidence="4">
    <location>
        <begin position="1237"/>
        <end position="1323"/>
    </location>
</feature>
<dbReference type="PANTHER" id="PTHR45912:SF3">
    <property type="entry name" value="CILIA- AND FLAGELLA-ASSOCIATED PROTEIN 47"/>
    <property type="match status" value="1"/>
</dbReference>
<organism evidence="5 6">
    <name type="scientific">Occallatibacter riparius</name>
    <dbReference type="NCBI Taxonomy" id="1002689"/>
    <lineage>
        <taxon>Bacteria</taxon>
        <taxon>Pseudomonadati</taxon>
        <taxon>Acidobacteriota</taxon>
        <taxon>Terriglobia</taxon>
        <taxon>Terriglobales</taxon>
        <taxon>Acidobacteriaceae</taxon>
        <taxon>Occallatibacter</taxon>
    </lineage>
</organism>
<keyword evidence="3" id="KW-0812">Transmembrane</keyword>
<dbReference type="InterPro" id="IPR031549">
    <property type="entry name" value="ASH"/>
</dbReference>
<comment type="subcellular location">
    <subcellularLocation>
        <location evidence="1">Cytoplasm</location>
    </subcellularLocation>
</comment>
<dbReference type="GO" id="GO:0005737">
    <property type="term" value="C:cytoplasm"/>
    <property type="evidence" value="ECO:0007669"/>
    <property type="project" value="UniProtKB-SubCell"/>
</dbReference>
<feature type="transmembrane region" description="Helical" evidence="3">
    <location>
        <begin position="1658"/>
        <end position="1677"/>
    </location>
</feature>
<dbReference type="InterPro" id="IPR036278">
    <property type="entry name" value="Sialidase_sf"/>
</dbReference>
<evidence type="ECO:0000256" key="2">
    <source>
        <dbReference type="ARBA" id="ARBA00022490"/>
    </source>
</evidence>
<dbReference type="Gene3D" id="2.60.40.10">
    <property type="entry name" value="Immunoglobulins"/>
    <property type="match status" value="6"/>
</dbReference>
<dbReference type="Proteomes" id="UP001059380">
    <property type="component" value="Chromosome"/>
</dbReference>
<proteinExistence type="predicted"/>
<evidence type="ECO:0000256" key="1">
    <source>
        <dbReference type="ARBA" id="ARBA00004496"/>
    </source>
</evidence>
<dbReference type="KEGG" id="orp:MOP44_09790"/>
<feature type="domain" description="Abnormal spindle-like microcephaly-associated protein ASH" evidence="4">
    <location>
        <begin position="1031"/>
        <end position="1115"/>
    </location>
</feature>
<keyword evidence="2" id="KW-0963">Cytoplasm</keyword>
<dbReference type="Gene3D" id="2.130.10.10">
    <property type="entry name" value="YVTN repeat-like/Quinoprotein amine dehydrogenase"/>
    <property type="match status" value="2"/>
</dbReference>
<keyword evidence="3" id="KW-1133">Transmembrane helix</keyword>
<accession>A0A9J7BWN0</accession>
<keyword evidence="6" id="KW-1185">Reference proteome</keyword>
<evidence type="ECO:0000256" key="3">
    <source>
        <dbReference type="SAM" id="Phobius"/>
    </source>
</evidence>
<dbReference type="InterPro" id="IPR013783">
    <property type="entry name" value="Ig-like_fold"/>
</dbReference>
<dbReference type="InterPro" id="IPR015943">
    <property type="entry name" value="WD40/YVTN_repeat-like_dom_sf"/>
</dbReference>
<protein>
    <submittedName>
        <fullName evidence="5">Choice-of-anchor D domain-containing protein</fullName>
    </submittedName>
</protein>
<evidence type="ECO:0000259" key="4">
    <source>
        <dbReference type="Pfam" id="PF15780"/>
    </source>
</evidence>
<dbReference type="SUPFAM" id="SSF50939">
    <property type="entry name" value="Sialidases"/>
    <property type="match status" value="1"/>
</dbReference>
<dbReference type="RefSeq" id="WP_260795862.1">
    <property type="nucleotide sequence ID" value="NZ_CP093313.1"/>
</dbReference>
<name>A0A9J7BWN0_9BACT</name>
<evidence type="ECO:0000313" key="5">
    <source>
        <dbReference type="EMBL" id="UWZ86218.1"/>
    </source>
</evidence>